<keyword evidence="2" id="KW-0456">Lyase</keyword>
<evidence type="ECO:0000313" key="3">
    <source>
        <dbReference type="Proteomes" id="UP000219111"/>
    </source>
</evidence>
<dbReference type="Proteomes" id="UP000219111">
    <property type="component" value="Unassembled WGS sequence"/>
</dbReference>
<dbReference type="EMBL" id="OBMT01000001">
    <property type="protein sequence ID" value="SOB93907.1"/>
    <property type="molecule type" value="Genomic_DNA"/>
</dbReference>
<evidence type="ECO:0000259" key="1">
    <source>
        <dbReference type="Pfam" id="PF12708"/>
    </source>
</evidence>
<dbReference type="GO" id="GO:0016829">
    <property type="term" value="F:lyase activity"/>
    <property type="evidence" value="ECO:0007669"/>
    <property type="project" value="UniProtKB-KW"/>
</dbReference>
<proteinExistence type="predicted"/>
<dbReference type="Pfam" id="PF12708">
    <property type="entry name" value="Pect-lyase_RHGA_epim"/>
    <property type="match status" value="1"/>
</dbReference>
<feature type="domain" description="Rhamnogalacturonase A/B/Epimerase-like pectate lyase" evidence="1">
    <location>
        <begin position="189"/>
        <end position="245"/>
    </location>
</feature>
<dbReference type="OrthoDB" id="7749009at2"/>
<dbReference type="InterPro" id="IPR012334">
    <property type="entry name" value="Pectin_lyas_fold"/>
</dbReference>
<reference evidence="3" key="1">
    <citation type="submission" date="2017-08" db="EMBL/GenBank/DDBJ databases">
        <authorList>
            <person name="Varghese N."/>
            <person name="Submissions S."/>
        </authorList>
    </citation>
    <scope>NUCLEOTIDE SEQUENCE [LARGE SCALE GENOMIC DNA]</scope>
    <source>
        <strain evidence="3">JA276</strain>
    </source>
</reference>
<dbReference type="SUPFAM" id="SSF51126">
    <property type="entry name" value="Pectin lyase-like"/>
    <property type="match status" value="1"/>
</dbReference>
<evidence type="ECO:0000313" key="2">
    <source>
        <dbReference type="EMBL" id="SOB93907.1"/>
    </source>
</evidence>
<gene>
    <name evidence="2" type="ORF">SAMN05877831_101276</name>
</gene>
<dbReference type="Gene3D" id="2.160.20.10">
    <property type="entry name" value="Single-stranded right-handed beta-helix, Pectin lyase-like"/>
    <property type="match status" value="2"/>
</dbReference>
<keyword evidence="3" id="KW-1185">Reference proteome</keyword>
<name>A0A285RNM1_9RHOB</name>
<dbReference type="InterPro" id="IPR024535">
    <property type="entry name" value="RHGA/B-epi-like_pectate_lyase"/>
</dbReference>
<dbReference type="InterPro" id="IPR011050">
    <property type="entry name" value="Pectin_lyase_fold/virulence"/>
</dbReference>
<organism evidence="2 3">
    <name type="scientific">Rhodobacter maris</name>
    <dbReference type="NCBI Taxonomy" id="446682"/>
    <lineage>
        <taxon>Bacteria</taxon>
        <taxon>Pseudomonadati</taxon>
        <taxon>Pseudomonadota</taxon>
        <taxon>Alphaproteobacteria</taxon>
        <taxon>Rhodobacterales</taxon>
        <taxon>Rhodobacter group</taxon>
        <taxon>Rhodobacter</taxon>
    </lineage>
</organism>
<dbReference type="RefSeq" id="WP_097068311.1">
    <property type="nucleotide sequence ID" value="NZ_OBMT01000001.1"/>
</dbReference>
<protein>
    <submittedName>
        <fullName evidence="2">Pectate lyase-like protein</fullName>
    </submittedName>
</protein>
<dbReference type="AlphaFoldDB" id="A0A285RNM1"/>
<accession>A0A285RNM1</accession>
<sequence length="763" mass="81385">MNIAITDGVSLMPPAFEDGLDLWSSENGTAGSASYDGASNAALVPADADFGACLEMTKTQTTQKLRSMGQTPIRPGIYLQIRARVKAIAGNLPAVRIAGYAMSAANVHVGGLVEGGPSVALSAYGKVETITAIVGSGPRGGVDMVWGTAPAYGHFGLDLTGQTGGVVRIEDLEIIDITEAFLREMMDSVDVRDFGAVGDGVTDDRAAFAAADAAAAGRTIVVPEGRYLIGSSILIESPIRFTGTLTMPVAARLALQGNFDFPSYTRAFGDEELALKKGLQALLGYTDHNSFDLCGRRVELSGPIDVAAISPDVTSFSNRRVLTNGQINVIASSAWTSAVVTSQATYAVAQPYQLTGVANIANIPVGARITGTGVGREVYVRAKNLGAGSLTLSEPFYGGSGTRTLTFTRDRYILDFSGFEALSRFTVDNIEFLCNGYASVVMLAPAGENFQMRDCWVVKPKDRGITSPGRGCQNLTVDRCNFLSNEMTVRAQDRSSVCLNVNANDAKIRESIFVRFGLTMIFNGSGHLIVGNHWFQGDDESAATRMPGLVFCQTNVQSAVTGNYIDDNIIEWTNEYSPDPDFGTGYSFGGLSVTGNTFVHINCAPWVTWFSVKPYGSGHFLHGLSVTGNVFKSLNGSIERIEKVDTTFAALDNARMRNVVFENNMFNAVNQMTVNPVMVQATISSAQSVWTVDGAAFLPFGGWARNVESVVTVGAITNSGGGKVYTLPYATVEQGATKDQITLSWSEAVKGKVNVRLRMDTPN</sequence>